<dbReference type="InterPro" id="IPR011989">
    <property type="entry name" value="ARM-like"/>
</dbReference>
<dbReference type="InterPro" id="IPR016024">
    <property type="entry name" value="ARM-type_fold"/>
</dbReference>
<dbReference type="SUPFAM" id="SSF48371">
    <property type="entry name" value="ARM repeat"/>
    <property type="match status" value="1"/>
</dbReference>
<proteinExistence type="predicted"/>
<evidence type="ECO:0008006" key="3">
    <source>
        <dbReference type="Google" id="ProtNLM"/>
    </source>
</evidence>
<organism evidence="1 2">
    <name type="scientific">Pseudomyxococcus hansupus</name>
    <dbReference type="NCBI Taxonomy" id="1297742"/>
    <lineage>
        <taxon>Bacteria</taxon>
        <taxon>Pseudomonadati</taxon>
        <taxon>Myxococcota</taxon>
        <taxon>Myxococcia</taxon>
        <taxon>Myxococcales</taxon>
        <taxon>Cystobacterineae</taxon>
        <taxon>Myxococcaceae</taxon>
        <taxon>Pseudomyxococcus</taxon>
    </lineage>
</organism>
<evidence type="ECO:0000313" key="1">
    <source>
        <dbReference type="EMBL" id="AKQ63233.1"/>
    </source>
</evidence>
<reference evidence="1 2" key="1">
    <citation type="journal article" date="2016" name="PLoS ONE">
        <title>Complete Genome Sequence and Comparative Genomics of a Novel Myxobacterium Myxococcus hansupus.</title>
        <authorList>
            <person name="Sharma G."/>
            <person name="Narwani T."/>
            <person name="Subramanian S."/>
        </authorList>
    </citation>
    <scope>NUCLEOTIDE SEQUENCE [LARGE SCALE GENOMIC DNA]</scope>
    <source>
        <strain evidence="2">mixupus</strain>
    </source>
</reference>
<dbReference type="EMBL" id="CP012109">
    <property type="protein sequence ID" value="AKQ63233.1"/>
    <property type="molecule type" value="Genomic_DNA"/>
</dbReference>
<evidence type="ECO:0000313" key="2">
    <source>
        <dbReference type="Proteomes" id="UP000009026"/>
    </source>
</evidence>
<name>A0A0H4WNT7_9BACT</name>
<dbReference type="KEGG" id="mym:A176_000145"/>
<protein>
    <recommendedName>
        <fullName evidence="3">HEAT repeat protein</fullName>
    </recommendedName>
</protein>
<sequence>MALGAVAFGAGCAHSSNGNNALTPGQGATAQELSAKAQQAYEALDFNTCADGFKAAAEVATDAEERAESFYRAAGCASLAGHLDAAVPLVKRAVQSGYFDAAHLQYNPELAALHAQPDWEAIVTGAQANLAKAPEAPFPVPTLAGLDAFGSKKVDREAVRRVFGLEVGKPIVYSAAYFKQKEALLRGQYELAFVKTGMTLFVAEEHKGKAFVVVDMVDVEDQARLRFLPEPKGHLPDPEGLAARWNDYQQRVWSLQMMGKLDESSSCQVTHCIGGFGHPQLVDFEPEFLAKVPQQLDALTAVLREDADDEKRAAAAFLLAYAPTPEETVRRLVPSIRDNSKSVRNSVVRVLTALQQAATQPLVDVATVVDAVSMPTTTDRNKATYLLSYLLEDLPEDALKAQRAGLIHQLGETLVAMSALQQPINRDPAVMVLQQLSGEKHETAEAWREWLARQPRTER</sequence>
<dbReference type="eggNOG" id="ENOG50342YI">
    <property type="taxonomic scope" value="Bacteria"/>
</dbReference>
<gene>
    <name evidence="1" type="ORF">A176_000145</name>
</gene>
<dbReference type="AlphaFoldDB" id="A0A0H4WNT7"/>
<dbReference type="PATRIC" id="fig|1297742.4.peg.148"/>
<dbReference type="STRING" id="1297742.A176_000145"/>
<dbReference type="Proteomes" id="UP000009026">
    <property type="component" value="Chromosome"/>
</dbReference>
<keyword evidence="2" id="KW-1185">Reference proteome</keyword>
<dbReference type="Pfam" id="PF13646">
    <property type="entry name" value="HEAT_2"/>
    <property type="match status" value="1"/>
</dbReference>
<dbReference type="Gene3D" id="1.25.10.10">
    <property type="entry name" value="Leucine-rich Repeat Variant"/>
    <property type="match status" value="1"/>
</dbReference>
<accession>A0A0H4WNT7</accession>